<accession>C6LZ00</accession>
<evidence type="ECO:0000313" key="9">
    <source>
        <dbReference type="EMBL" id="EES98734.1"/>
    </source>
</evidence>
<protein>
    <submittedName>
        <fullName evidence="9">Hexose transporter</fullName>
    </submittedName>
</protein>
<comment type="similarity">
    <text evidence="2 6">Belongs to the major facilitator superfamily. Sugar transporter (TC 2.A.1.1) family.</text>
</comment>
<feature type="transmembrane region" description="Helical" evidence="7">
    <location>
        <begin position="363"/>
        <end position="384"/>
    </location>
</feature>
<feature type="transmembrane region" description="Helical" evidence="7">
    <location>
        <begin position="299"/>
        <end position="322"/>
    </location>
</feature>
<dbReference type="AlphaFoldDB" id="C6LZ00"/>
<comment type="subcellular location">
    <subcellularLocation>
        <location evidence="1">Membrane</location>
        <topology evidence="1">Multi-pass membrane protein</topology>
    </subcellularLocation>
</comment>
<evidence type="ECO:0000256" key="7">
    <source>
        <dbReference type="SAM" id="Phobius"/>
    </source>
</evidence>
<feature type="transmembrane region" description="Helical" evidence="7">
    <location>
        <begin position="120"/>
        <end position="142"/>
    </location>
</feature>
<dbReference type="OMA" id="WAITASF"/>
<keyword evidence="6" id="KW-0813">Transport</keyword>
<organism evidence="9 10">
    <name type="scientific">Giardia intestinalis (strain ATCC 50581 / GS clone H7)</name>
    <name type="common">Giardia lamblia</name>
    <dbReference type="NCBI Taxonomy" id="598745"/>
    <lineage>
        <taxon>Eukaryota</taxon>
        <taxon>Metamonada</taxon>
        <taxon>Diplomonadida</taxon>
        <taxon>Hexamitidae</taxon>
        <taxon>Giardiinae</taxon>
        <taxon>Giardia</taxon>
    </lineage>
</organism>
<dbReference type="OrthoDB" id="4142200at2759"/>
<evidence type="ECO:0000313" key="10">
    <source>
        <dbReference type="Proteomes" id="UP000002488"/>
    </source>
</evidence>
<feature type="transmembrane region" description="Helical" evidence="7">
    <location>
        <begin position="470"/>
        <end position="491"/>
    </location>
</feature>
<dbReference type="PRINTS" id="PR00171">
    <property type="entry name" value="SUGRTRNSPORT"/>
</dbReference>
<dbReference type="InterPro" id="IPR020846">
    <property type="entry name" value="MFS_dom"/>
</dbReference>
<dbReference type="PROSITE" id="PS00216">
    <property type="entry name" value="SUGAR_TRANSPORT_1"/>
    <property type="match status" value="1"/>
</dbReference>
<dbReference type="InterPro" id="IPR003663">
    <property type="entry name" value="Sugar/inositol_transpt"/>
</dbReference>
<evidence type="ECO:0000259" key="8">
    <source>
        <dbReference type="PROSITE" id="PS50850"/>
    </source>
</evidence>
<sequence>MGMKDSYATDYPNTCVFFIFVLFAGLTMASTFTNMGAPIQDLYSKGLKNSYGYNGGNAGDTLSKSVTAAFSAAFFVGAFVGSLLTFPIVERLGRKLSTIIFCVSTIVLTALMLVPTHWAYLIVIRVLAGFPASCIQTVTPLWISETCPPHRRGIATVGIQLFLTLGILLSYILEWGLISVCRGKTINTSASDSDPYGISSGCNSHPNLWYLAFILTIFYLVALLVFCFFIPEKILSSTPAQEQTKSTDQSVNPTSTELNATSVEVKTITMEQSQKPAQDDTDSASFKDCFTRKDYRRCLAISIILPFLQQFTGINAVILFAGTFFKEVSMPDPALIGAIIIGAWNFTSTIVAIPIVERMGRRFLLFLGTFILIVMLVMLIPVYVVSSKSSTTTNTTSNDKNVAVLVFIMLGVLLYIFGFAIAPGPLVFTICGEIFPKAARVKFNSIAFAMHKLSSIIVVFTFPYMQDKLWLAFTIYLVVTIFFTILSWYIIPETKGKTLDEIEEVVVNETVFEKFDMCGHVK</sequence>
<dbReference type="Gene3D" id="1.20.1250.20">
    <property type="entry name" value="MFS general substrate transporter like domains"/>
    <property type="match status" value="1"/>
</dbReference>
<feature type="transmembrane region" description="Helical" evidence="7">
    <location>
        <begin position="443"/>
        <end position="464"/>
    </location>
</feature>
<feature type="transmembrane region" description="Helical" evidence="7">
    <location>
        <begin position="208"/>
        <end position="230"/>
    </location>
</feature>
<dbReference type="PANTHER" id="PTHR48022">
    <property type="entry name" value="PLASTIDIC GLUCOSE TRANSPORTER 4"/>
    <property type="match status" value="1"/>
</dbReference>
<evidence type="ECO:0000256" key="5">
    <source>
        <dbReference type="ARBA" id="ARBA00023136"/>
    </source>
</evidence>
<keyword evidence="5 7" id="KW-0472">Membrane</keyword>
<feature type="domain" description="Major facilitator superfamily (MFS) profile" evidence="8">
    <location>
        <begin position="17"/>
        <end position="495"/>
    </location>
</feature>
<evidence type="ECO:0000256" key="6">
    <source>
        <dbReference type="RuleBase" id="RU003346"/>
    </source>
</evidence>
<gene>
    <name evidence="9" type="ORF">GL50581_4029</name>
</gene>
<dbReference type="VEuPathDB" id="GiardiaDB:GL50581_4029"/>
<evidence type="ECO:0000256" key="4">
    <source>
        <dbReference type="ARBA" id="ARBA00022989"/>
    </source>
</evidence>
<feature type="transmembrane region" description="Helical" evidence="7">
    <location>
        <begin position="68"/>
        <end position="89"/>
    </location>
</feature>
<dbReference type="SUPFAM" id="SSF103473">
    <property type="entry name" value="MFS general substrate transporter"/>
    <property type="match status" value="1"/>
</dbReference>
<dbReference type="InterPro" id="IPR005828">
    <property type="entry name" value="MFS_sugar_transport-like"/>
</dbReference>
<keyword evidence="4 7" id="KW-1133">Transmembrane helix</keyword>
<feature type="transmembrane region" description="Helical" evidence="7">
    <location>
        <begin position="96"/>
        <end position="114"/>
    </location>
</feature>
<reference evidence="9 10" key="1">
    <citation type="journal article" date="2009" name="PLoS Pathog.">
        <title>Draft genome sequencing of giardia intestinalis assemblage B isolate GS: is human giardiasis caused by two different species?</title>
        <authorList>
            <person name="Franzen O."/>
            <person name="Jerlstrom-Hultqvist J."/>
            <person name="Castro E."/>
            <person name="Sherwood E."/>
            <person name="Ankarklev J."/>
            <person name="Reiner D.S."/>
            <person name="Palm D."/>
            <person name="Andersson J.O."/>
            <person name="Andersson B."/>
            <person name="Svard S.G."/>
        </authorList>
    </citation>
    <scope>NUCLEOTIDE SEQUENCE [LARGE SCALE GENOMIC DNA]</scope>
    <source>
        <strain evidence="10">ATCC 50581 / GS clone H7</strain>
    </source>
</reference>
<dbReference type="Proteomes" id="UP000002488">
    <property type="component" value="Unassembled WGS sequence"/>
</dbReference>
<name>C6LZ00_GIAIB</name>
<dbReference type="InterPro" id="IPR005829">
    <property type="entry name" value="Sugar_transporter_CS"/>
</dbReference>
<dbReference type="Pfam" id="PF00083">
    <property type="entry name" value="Sugar_tr"/>
    <property type="match status" value="1"/>
</dbReference>
<evidence type="ECO:0000256" key="1">
    <source>
        <dbReference type="ARBA" id="ARBA00004141"/>
    </source>
</evidence>
<dbReference type="InterPro" id="IPR050360">
    <property type="entry name" value="MFS_Sugar_Transporters"/>
</dbReference>
<feature type="transmembrane region" description="Helical" evidence="7">
    <location>
        <begin position="334"/>
        <end position="356"/>
    </location>
</feature>
<dbReference type="PANTHER" id="PTHR48022:SF2">
    <property type="entry name" value="PLASTIDIC GLUCOSE TRANSPORTER 4"/>
    <property type="match status" value="1"/>
</dbReference>
<dbReference type="GO" id="GO:0005351">
    <property type="term" value="F:carbohydrate:proton symporter activity"/>
    <property type="evidence" value="ECO:0007669"/>
    <property type="project" value="TreeGrafter"/>
</dbReference>
<dbReference type="GO" id="GO:0016020">
    <property type="term" value="C:membrane"/>
    <property type="evidence" value="ECO:0007669"/>
    <property type="project" value="UniProtKB-SubCell"/>
</dbReference>
<feature type="transmembrane region" description="Helical" evidence="7">
    <location>
        <begin position="404"/>
        <end position="431"/>
    </location>
</feature>
<dbReference type="NCBIfam" id="TIGR00879">
    <property type="entry name" value="SP"/>
    <property type="match status" value="1"/>
</dbReference>
<dbReference type="InterPro" id="IPR036259">
    <property type="entry name" value="MFS_trans_sf"/>
</dbReference>
<dbReference type="PROSITE" id="PS50850">
    <property type="entry name" value="MFS"/>
    <property type="match status" value="1"/>
</dbReference>
<keyword evidence="3 7" id="KW-0812">Transmembrane</keyword>
<proteinExistence type="inferred from homology"/>
<comment type="caution">
    <text evidence="9">The sequence shown here is derived from an EMBL/GenBank/DDBJ whole genome shotgun (WGS) entry which is preliminary data.</text>
</comment>
<feature type="transmembrane region" description="Helical" evidence="7">
    <location>
        <begin position="154"/>
        <end position="173"/>
    </location>
</feature>
<dbReference type="EMBL" id="ACGJ01002918">
    <property type="protein sequence ID" value="EES98734.1"/>
    <property type="molecule type" value="Genomic_DNA"/>
</dbReference>
<evidence type="ECO:0000256" key="2">
    <source>
        <dbReference type="ARBA" id="ARBA00010992"/>
    </source>
</evidence>
<evidence type="ECO:0000256" key="3">
    <source>
        <dbReference type="ARBA" id="ARBA00022692"/>
    </source>
</evidence>